<evidence type="ECO:0000313" key="2">
    <source>
        <dbReference type="Proteomes" id="UP000240883"/>
    </source>
</evidence>
<proteinExistence type="predicted"/>
<dbReference type="Proteomes" id="UP000240883">
    <property type="component" value="Unassembled WGS sequence"/>
</dbReference>
<organism evidence="1 2">
    <name type="scientific">Corynespora cassiicola Philippines</name>
    <dbReference type="NCBI Taxonomy" id="1448308"/>
    <lineage>
        <taxon>Eukaryota</taxon>
        <taxon>Fungi</taxon>
        <taxon>Dikarya</taxon>
        <taxon>Ascomycota</taxon>
        <taxon>Pezizomycotina</taxon>
        <taxon>Dothideomycetes</taxon>
        <taxon>Pleosporomycetidae</taxon>
        <taxon>Pleosporales</taxon>
        <taxon>Corynesporascaceae</taxon>
        <taxon>Corynespora</taxon>
    </lineage>
</organism>
<dbReference type="AlphaFoldDB" id="A0A2T2P4U2"/>
<gene>
    <name evidence="1" type="ORF">BS50DRAFT_568278</name>
</gene>
<accession>A0A2T2P4U2</accession>
<dbReference type="EMBL" id="KZ678129">
    <property type="protein sequence ID" value="PSN72692.1"/>
    <property type="molecule type" value="Genomic_DNA"/>
</dbReference>
<name>A0A2T2P4U2_CORCC</name>
<protein>
    <submittedName>
        <fullName evidence="1">Uncharacterized protein</fullName>
    </submittedName>
</protein>
<reference evidence="1 2" key="1">
    <citation type="journal article" date="2018" name="Front. Microbiol.">
        <title>Genome-Wide Analysis of Corynespora cassiicola Leaf Fall Disease Putative Effectors.</title>
        <authorList>
            <person name="Lopez D."/>
            <person name="Ribeiro S."/>
            <person name="Label P."/>
            <person name="Fumanal B."/>
            <person name="Venisse J.S."/>
            <person name="Kohler A."/>
            <person name="de Oliveira R.R."/>
            <person name="Labutti K."/>
            <person name="Lipzen A."/>
            <person name="Lail K."/>
            <person name="Bauer D."/>
            <person name="Ohm R.A."/>
            <person name="Barry K.W."/>
            <person name="Spatafora J."/>
            <person name="Grigoriev I.V."/>
            <person name="Martin F.M."/>
            <person name="Pujade-Renaud V."/>
        </authorList>
    </citation>
    <scope>NUCLEOTIDE SEQUENCE [LARGE SCALE GENOMIC DNA]</scope>
    <source>
        <strain evidence="1 2">Philippines</strain>
    </source>
</reference>
<sequence>MPIGEEKRLFIGWGGQVPASVSAICACDVALYTARSIRKPCHYLDQELVSIHSVA</sequence>
<dbReference type="PROSITE" id="PS51257">
    <property type="entry name" value="PROKAR_LIPOPROTEIN"/>
    <property type="match status" value="1"/>
</dbReference>
<evidence type="ECO:0000313" key="1">
    <source>
        <dbReference type="EMBL" id="PSN72692.1"/>
    </source>
</evidence>
<keyword evidence="2" id="KW-1185">Reference proteome</keyword>